<sequence>MANRPQQLDLPVPRTDPRTEFTALRAREKSADPHDRAALLRPGRARTARGRALVAHHARRPGVDRAARGLAGARRTATDVPGGGEVSRVTGSATRRVAAKQCGQRSKHENEYEKTDTSTGNVFTTQVLYRRNGQIGREFSVDWRAGSHIRKSCPGCQADPHVFRCAVPGNCRRVGHRGTALPGTRASTANGRSGLHSREFGGSPASRVLPNEIRTDSKTVDQSFPRCNRKGLA</sequence>
<organism evidence="2 3">
    <name type="scientific">Burkholderia pseudomallei</name>
    <name type="common">Pseudomonas pseudomallei</name>
    <dbReference type="NCBI Taxonomy" id="28450"/>
    <lineage>
        <taxon>Bacteria</taxon>
        <taxon>Pseudomonadati</taxon>
        <taxon>Pseudomonadota</taxon>
        <taxon>Betaproteobacteria</taxon>
        <taxon>Burkholderiales</taxon>
        <taxon>Burkholderiaceae</taxon>
        <taxon>Burkholderia</taxon>
        <taxon>pseudomallei group</taxon>
    </lineage>
</organism>
<proteinExistence type="predicted"/>
<accession>A0AA40JI35</accession>
<protein>
    <submittedName>
        <fullName evidence="2">Phage integrase family domain protein</fullName>
    </submittedName>
</protein>
<gene>
    <name evidence="2" type="ORF">Y036_6043</name>
</gene>
<comment type="caution">
    <text evidence="2">The sequence shown here is derived from an EMBL/GenBank/DDBJ whole genome shotgun (WGS) entry which is preliminary data.</text>
</comment>
<dbReference type="AlphaFoldDB" id="A0AA40JI35"/>
<feature type="region of interest" description="Disordered" evidence="1">
    <location>
        <begin position="177"/>
        <end position="209"/>
    </location>
</feature>
<evidence type="ECO:0000256" key="1">
    <source>
        <dbReference type="SAM" id="MobiDB-lite"/>
    </source>
</evidence>
<evidence type="ECO:0000313" key="2">
    <source>
        <dbReference type="EMBL" id="KGX17185.1"/>
    </source>
</evidence>
<reference evidence="2 3" key="1">
    <citation type="submission" date="2014-08" db="EMBL/GenBank/DDBJ databases">
        <authorList>
            <person name="Bunnell A."/>
            <person name="Chain P.S."/>
            <person name="Chertkov O."/>
            <person name="Currie B.J."/>
            <person name="Daligault H.E."/>
            <person name="Davenport K.W."/>
            <person name="Davis C."/>
            <person name="Gleasner C.D."/>
            <person name="Johnson S.L."/>
            <person name="Kaestli M."/>
            <person name="Koren S."/>
            <person name="Kunde Y.A."/>
            <person name="Mayo M."/>
            <person name="McMurry K.K."/>
            <person name="Price E.P."/>
            <person name="Reitenga K.G."/>
            <person name="Robison R."/>
            <person name="Rosovitz M.J."/>
            <person name="Sarovich D.S."/>
            <person name="Teshima H."/>
        </authorList>
    </citation>
    <scope>NUCLEOTIDE SEQUENCE [LARGE SCALE GENOMIC DNA]</scope>
    <source>
        <strain evidence="2 3">MSHR44</strain>
    </source>
</reference>
<name>A0AA40JI35_BURPE</name>
<feature type="region of interest" description="Disordered" evidence="1">
    <location>
        <begin position="69"/>
        <end position="88"/>
    </location>
</feature>
<evidence type="ECO:0000313" key="3">
    <source>
        <dbReference type="Proteomes" id="UP000030475"/>
    </source>
</evidence>
<dbReference type="Proteomes" id="UP000030475">
    <property type="component" value="Unassembled WGS sequence"/>
</dbReference>
<dbReference type="EMBL" id="JQIM01000007">
    <property type="protein sequence ID" value="KGX17185.1"/>
    <property type="molecule type" value="Genomic_DNA"/>
</dbReference>